<keyword evidence="6" id="KW-0812">Transmembrane</keyword>
<dbReference type="SUPFAM" id="SSF48726">
    <property type="entry name" value="Immunoglobulin"/>
    <property type="match status" value="3"/>
</dbReference>
<keyword evidence="3" id="KW-0597">Phosphoprotein</keyword>
<keyword evidence="10" id="KW-1185">Reference proteome</keyword>
<evidence type="ECO:0000313" key="10">
    <source>
        <dbReference type="Proteomes" id="UP001359485"/>
    </source>
</evidence>
<dbReference type="PROSITE" id="PS50835">
    <property type="entry name" value="IG_LIKE"/>
    <property type="match status" value="2"/>
</dbReference>
<evidence type="ECO:0000256" key="3">
    <source>
        <dbReference type="ARBA" id="ARBA00022553"/>
    </source>
</evidence>
<evidence type="ECO:0000313" key="8">
    <source>
        <dbReference type="EMBL" id="KAK6630105.1"/>
    </source>
</evidence>
<dbReference type="Pfam" id="PF13927">
    <property type="entry name" value="Ig_3"/>
    <property type="match status" value="1"/>
</dbReference>
<dbReference type="Pfam" id="PF07679">
    <property type="entry name" value="I-set"/>
    <property type="match status" value="1"/>
</dbReference>
<keyword evidence="4" id="KW-1015">Disulfide bond</keyword>
<evidence type="ECO:0000313" key="9">
    <source>
        <dbReference type="EMBL" id="KAK6643544.1"/>
    </source>
</evidence>
<dbReference type="InterPro" id="IPR013098">
    <property type="entry name" value="Ig_I-set"/>
</dbReference>
<keyword evidence="2" id="KW-0963">Cytoplasm</keyword>
<dbReference type="FunFam" id="2.60.40.10:FF:000032">
    <property type="entry name" value="palladin isoform X1"/>
    <property type="match status" value="1"/>
</dbReference>
<dbReference type="SMART" id="SM00409">
    <property type="entry name" value="IG"/>
    <property type="match status" value="3"/>
</dbReference>
<organism evidence="9 11">
    <name type="scientific">Polyplax serrata</name>
    <name type="common">Common mouse louse</name>
    <dbReference type="NCBI Taxonomy" id="468196"/>
    <lineage>
        <taxon>Eukaryota</taxon>
        <taxon>Metazoa</taxon>
        <taxon>Ecdysozoa</taxon>
        <taxon>Arthropoda</taxon>
        <taxon>Hexapoda</taxon>
        <taxon>Insecta</taxon>
        <taxon>Pterygota</taxon>
        <taxon>Neoptera</taxon>
        <taxon>Paraneoptera</taxon>
        <taxon>Psocodea</taxon>
        <taxon>Troctomorpha</taxon>
        <taxon>Phthiraptera</taxon>
        <taxon>Anoplura</taxon>
        <taxon>Polyplacidae</taxon>
        <taxon>Polyplax</taxon>
    </lineage>
</organism>
<protein>
    <recommendedName>
        <fullName evidence="7">Ig-like domain-containing protein</fullName>
    </recommendedName>
</protein>
<dbReference type="InterPro" id="IPR013783">
    <property type="entry name" value="Ig-like_fold"/>
</dbReference>
<gene>
    <name evidence="9" type="ORF">RUM43_005054</name>
    <name evidence="8" type="ORF">RUM44_005656</name>
</gene>
<feature type="domain" description="Ig-like" evidence="7">
    <location>
        <begin position="75"/>
        <end position="180"/>
    </location>
</feature>
<dbReference type="EMBL" id="JAWJWF010000009">
    <property type="protein sequence ID" value="KAK6630105.1"/>
    <property type="molecule type" value="Genomic_DNA"/>
</dbReference>
<dbReference type="InterPro" id="IPR003599">
    <property type="entry name" value="Ig_sub"/>
</dbReference>
<dbReference type="Proteomes" id="UP001372834">
    <property type="component" value="Unassembled WGS sequence"/>
</dbReference>
<evidence type="ECO:0000259" key="7">
    <source>
        <dbReference type="PROSITE" id="PS50835"/>
    </source>
</evidence>
<dbReference type="EMBL" id="JAWJWE010000002">
    <property type="protein sequence ID" value="KAK6643544.1"/>
    <property type="molecule type" value="Genomic_DNA"/>
</dbReference>
<dbReference type="SMART" id="SM00408">
    <property type="entry name" value="IGc2"/>
    <property type="match status" value="3"/>
</dbReference>
<dbReference type="InterPro" id="IPR003598">
    <property type="entry name" value="Ig_sub2"/>
</dbReference>
<comment type="caution">
    <text evidence="9">The sequence shown here is derived from an EMBL/GenBank/DDBJ whole genome shotgun (WGS) entry which is preliminary data.</text>
</comment>
<sequence>MVVEGNPFQIICKLTVFDTMKWQRNGVTLFADENTQMTLNEDERGGAGYIIAKLMIRNAREFHTGEYTCSSFGGPGHTVTVVGVGSSIKLVGNFDFDSYKVIEYKSTLNMQCNLTDESVTDSYTVKWFKDGKSISEDSDARVEIKSEENRLVLPKAVDSDAGNYSCVFTHKETRSELRLTFNVVFKPYVKLPPHTSVVEGEKLTLTCTILSDPVPVVYWKIGNKTYDDSEGRVKLLENKEKNIPKGILQIDEVTMEDRNMYTCGASNIASKFTNATESTTFVRVKDKLAALWPFLGICAEVVVLCTIILIYEKKRNKTELDESDTDGSPEQLS</sequence>
<name>A0AAN8SCI8_POLSC</name>
<dbReference type="InterPro" id="IPR007110">
    <property type="entry name" value="Ig-like_dom"/>
</dbReference>
<dbReference type="InterPro" id="IPR036179">
    <property type="entry name" value="Ig-like_dom_sf"/>
</dbReference>
<dbReference type="Gene3D" id="2.60.40.10">
    <property type="entry name" value="Immunoglobulins"/>
    <property type="match status" value="3"/>
</dbReference>
<dbReference type="InterPro" id="IPR052385">
    <property type="entry name" value="Obscurin/Obscurin-like_Reg"/>
</dbReference>
<feature type="transmembrane region" description="Helical" evidence="6">
    <location>
        <begin position="290"/>
        <end position="311"/>
    </location>
</feature>
<evidence type="ECO:0000256" key="2">
    <source>
        <dbReference type="ARBA" id="ARBA00022490"/>
    </source>
</evidence>
<keyword evidence="6" id="KW-1133">Transmembrane helix</keyword>
<evidence type="ECO:0000313" key="11">
    <source>
        <dbReference type="Proteomes" id="UP001372834"/>
    </source>
</evidence>
<accession>A0AAN8SCI8</accession>
<dbReference type="GO" id="GO:0005737">
    <property type="term" value="C:cytoplasm"/>
    <property type="evidence" value="ECO:0007669"/>
    <property type="project" value="UniProtKB-SubCell"/>
</dbReference>
<dbReference type="CDD" id="cd00096">
    <property type="entry name" value="Ig"/>
    <property type="match status" value="1"/>
</dbReference>
<evidence type="ECO:0000256" key="6">
    <source>
        <dbReference type="SAM" id="Phobius"/>
    </source>
</evidence>
<dbReference type="PANTHER" id="PTHR35971">
    <property type="entry name" value="SI:DKEY-31G6.6"/>
    <property type="match status" value="1"/>
</dbReference>
<evidence type="ECO:0000256" key="4">
    <source>
        <dbReference type="ARBA" id="ARBA00023157"/>
    </source>
</evidence>
<comment type="subcellular location">
    <subcellularLocation>
        <location evidence="1">Cytoplasm</location>
    </subcellularLocation>
</comment>
<feature type="domain" description="Ig-like" evidence="7">
    <location>
        <begin position="187"/>
        <end position="280"/>
    </location>
</feature>
<proteinExistence type="predicted"/>
<reference evidence="9 11" key="1">
    <citation type="submission" date="2023-10" db="EMBL/GenBank/DDBJ databases">
        <title>Genomes of two closely related lineages of the louse Polyplax serrata with different host specificities.</title>
        <authorList>
            <person name="Martinu J."/>
            <person name="Tarabai H."/>
            <person name="Stefka J."/>
            <person name="Hypsa V."/>
        </authorList>
    </citation>
    <scope>NUCLEOTIDE SEQUENCE [LARGE SCALE GENOMIC DNA]</scope>
    <source>
        <strain evidence="8">98ZLc_SE</strain>
        <strain evidence="9">HR10_N</strain>
    </source>
</reference>
<keyword evidence="5" id="KW-0393">Immunoglobulin domain</keyword>
<dbReference type="PIRSF" id="PIRSF000615">
    <property type="entry name" value="TyrPK_CSF1-R"/>
    <property type="match status" value="1"/>
</dbReference>
<dbReference type="AlphaFoldDB" id="A0AAN8SCI8"/>
<evidence type="ECO:0000256" key="1">
    <source>
        <dbReference type="ARBA" id="ARBA00004496"/>
    </source>
</evidence>
<keyword evidence="6" id="KW-0472">Membrane</keyword>
<evidence type="ECO:0000256" key="5">
    <source>
        <dbReference type="ARBA" id="ARBA00023319"/>
    </source>
</evidence>
<dbReference type="PANTHER" id="PTHR35971:SF5">
    <property type="entry name" value="OBSCURIN LIKE CYTOSKELETAL ADAPTOR 1"/>
    <property type="match status" value="1"/>
</dbReference>
<dbReference type="Proteomes" id="UP001359485">
    <property type="component" value="Unassembled WGS sequence"/>
</dbReference>